<dbReference type="InterPro" id="IPR019559">
    <property type="entry name" value="Cullin_neddylation_domain"/>
</dbReference>
<dbReference type="GO" id="GO:0031625">
    <property type="term" value="F:ubiquitin protein ligase binding"/>
    <property type="evidence" value="ECO:0007669"/>
    <property type="project" value="InterPro"/>
</dbReference>
<dbReference type="Gene3D" id="1.10.10.10">
    <property type="entry name" value="Winged helix-like DNA-binding domain superfamily/Winged helix DNA-binding domain"/>
    <property type="match status" value="1"/>
</dbReference>
<dbReference type="EMBL" id="CAMXCT020001441">
    <property type="protein sequence ID" value="CAL1143476.1"/>
    <property type="molecule type" value="Genomic_DNA"/>
</dbReference>
<evidence type="ECO:0000256" key="1">
    <source>
        <dbReference type="ARBA" id="ARBA00022499"/>
    </source>
</evidence>
<dbReference type="AlphaFoldDB" id="A0A9P1CH12"/>
<dbReference type="PROSITE" id="PS50069">
    <property type="entry name" value="CULLIN_2"/>
    <property type="match status" value="1"/>
</dbReference>
<evidence type="ECO:0000256" key="2">
    <source>
        <dbReference type="ARBA" id="ARBA00022843"/>
    </source>
</evidence>
<feature type="region of interest" description="Disordered" evidence="4">
    <location>
        <begin position="155"/>
        <end position="175"/>
    </location>
</feature>
<protein>
    <submittedName>
        <fullName evidence="7">Cullin family profile domain-containing protein</fullName>
    </submittedName>
</protein>
<gene>
    <name evidence="6" type="ORF">C1SCF055_LOCUS17121</name>
</gene>
<dbReference type="Pfam" id="PF26557">
    <property type="entry name" value="Cullin_AB"/>
    <property type="match status" value="1"/>
</dbReference>
<dbReference type="SUPFAM" id="SSF46785">
    <property type="entry name" value="Winged helix' DNA-binding domain"/>
    <property type="match status" value="1"/>
</dbReference>
<dbReference type="InterPro" id="IPR036388">
    <property type="entry name" value="WH-like_DNA-bd_sf"/>
</dbReference>
<keyword evidence="1" id="KW-1017">Isopeptide bond</keyword>
<comment type="similarity">
    <text evidence="3">Belongs to the cullin family.</text>
</comment>
<sequence length="250" mass="28728">MSPRTTMVGPPGAPCELPPEVQECCSRFETFYLAKHTGRKLFWQPQNGFADIKAQMPKTKHELNVTTYQMCILMLFNQQTTWTYQDLAVRTNIPLEELKRHLMSLYVNPKAKILVKLGDSEKKEPEESDQFTVNPQFESKLVRIKVPLVQLKSSETPAAGREGESGAVGSSDVPATVEEDRKHLVEAVVVRVMKSRKTLEHNQLVMEVTRHLTSRFQPSPTLIKQRIEKLIEREYLERSQGDRRVYNYLA</sequence>
<evidence type="ECO:0000256" key="4">
    <source>
        <dbReference type="SAM" id="MobiDB-lite"/>
    </source>
</evidence>
<dbReference type="GO" id="GO:0006511">
    <property type="term" value="P:ubiquitin-dependent protein catabolic process"/>
    <property type="evidence" value="ECO:0007669"/>
    <property type="project" value="InterPro"/>
</dbReference>
<dbReference type="InterPro" id="IPR016157">
    <property type="entry name" value="Cullin_CS"/>
</dbReference>
<accession>A0A9P1CH12</accession>
<evidence type="ECO:0000313" key="8">
    <source>
        <dbReference type="Proteomes" id="UP001152797"/>
    </source>
</evidence>
<comment type="caution">
    <text evidence="6">The sequence shown here is derived from an EMBL/GenBank/DDBJ whole genome shotgun (WGS) entry which is preliminary data.</text>
</comment>
<evidence type="ECO:0000256" key="3">
    <source>
        <dbReference type="PROSITE-ProRule" id="PRU00330"/>
    </source>
</evidence>
<dbReference type="PANTHER" id="PTHR11932">
    <property type="entry name" value="CULLIN"/>
    <property type="match status" value="1"/>
</dbReference>
<dbReference type="Gene3D" id="3.30.230.130">
    <property type="entry name" value="Cullin, Chain C, Domain 2"/>
    <property type="match status" value="1"/>
</dbReference>
<dbReference type="GO" id="GO:0031461">
    <property type="term" value="C:cullin-RING ubiquitin ligase complex"/>
    <property type="evidence" value="ECO:0007669"/>
    <property type="project" value="InterPro"/>
</dbReference>
<dbReference type="InterPro" id="IPR059120">
    <property type="entry name" value="Cullin-like_AB"/>
</dbReference>
<feature type="domain" description="Cullin family profile" evidence="5">
    <location>
        <begin position="1"/>
        <end position="106"/>
    </location>
</feature>
<keyword evidence="2" id="KW-0832">Ubl conjugation</keyword>
<keyword evidence="8" id="KW-1185">Reference proteome</keyword>
<dbReference type="OrthoDB" id="442464at2759"/>
<name>A0A9P1CH12_9DINO</name>
<dbReference type="SMART" id="SM00884">
    <property type="entry name" value="Cullin_Nedd8"/>
    <property type="match status" value="1"/>
</dbReference>
<reference evidence="6" key="1">
    <citation type="submission" date="2022-10" db="EMBL/GenBank/DDBJ databases">
        <authorList>
            <person name="Chen Y."/>
            <person name="Dougan E. K."/>
            <person name="Chan C."/>
            <person name="Rhodes N."/>
            <person name="Thang M."/>
        </authorList>
    </citation>
    <scope>NUCLEOTIDE SEQUENCE</scope>
</reference>
<dbReference type="EMBL" id="CAMXCT030001441">
    <property type="protein sequence ID" value="CAL4777413.1"/>
    <property type="molecule type" value="Genomic_DNA"/>
</dbReference>
<proteinExistence type="inferred from homology"/>
<dbReference type="EMBL" id="CAMXCT010001441">
    <property type="protein sequence ID" value="CAI3990101.1"/>
    <property type="molecule type" value="Genomic_DNA"/>
</dbReference>
<evidence type="ECO:0000259" key="5">
    <source>
        <dbReference type="PROSITE" id="PS50069"/>
    </source>
</evidence>
<dbReference type="InterPro" id="IPR036317">
    <property type="entry name" value="Cullin_homology_sf"/>
</dbReference>
<dbReference type="SUPFAM" id="SSF75632">
    <property type="entry name" value="Cullin homology domain"/>
    <property type="match status" value="1"/>
</dbReference>
<organism evidence="6">
    <name type="scientific">Cladocopium goreaui</name>
    <dbReference type="NCBI Taxonomy" id="2562237"/>
    <lineage>
        <taxon>Eukaryota</taxon>
        <taxon>Sar</taxon>
        <taxon>Alveolata</taxon>
        <taxon>Dinophyceae</taxon>
        <taxon>Suessiales</taxon>
        <taxon>Symbiodiniaceae</taxon>
        <taxon>Cladocopium</taxon>
    </lineage>
</organism>
<dbReference type="InterPro" id="IPR016158">
    <property type="entry name" value="Cullin_homology"/>
</dbReference>
<evidence type="ECO:0000313" key="6">
    <source>
        <dbReference type="EMBL" id="CAI3990101.1"/>
    </source>
</evidence>
<reference evidence="7 8" key="2">
    <citation type="submission" date="2024-05" db="EMBL/GenBank/DDBJ databases">
        <authorList>
            <person name="Chen Y."/>
            <person name="Shah S."/>
            <person name="Dougan E. K."/>
            <person name="Thang M."/>
            <person name="Chan C."/>
        </authorList>
    </citation>
    <scope>NUCLEOTIDE SEQUENCE [LARGE SCALE GENOMIC DNA]</scope>
</reference>
<dbReference type="InterPro" id="IPR045093">
    <property type="entry name" value="Cullin"/>
</dbReference>
<dbReference type="Proteomes" id="UP001152797">
    <property type="component" value="Unassembled WGS sequence"/>
</dbReference>
<dbReference type="FunFam" id="1.10.10.10:FF:000014">
    <property type="entry name" value="Cullin 1"/>
    <property type="match status" value="1"/>
</dbReference>
<dbReference type="Pfam" id="PF10557">
    <property type="entry name" value="Cullin_Nedd8"/>
    <property type="match status" value="1"/>
</dbReference>
<evidence type="ECO:0000313" key="7">
    <source>
        <dbReference type="EMBL" id="CAL4777413.1"/>
    </source>
</evidence>
<dbReference type="PROSITE" id="PS01256">
    <property type="entry name" value="CULLIN_1"/>
    <property type="match status" value="1"/>
</dbReference>
<dbReference type="InterPro" id="IPR036390">
    <property type="entry name" value="WH_DNA-bd_sf"/>
</dbReference>